<dbReference type="EMBL" id="JBEWZI010000008">
    <property type="protein sequence ID" value="MET7014440.1"/>
    <property type="molecule type" value="Genomic_DNA"/>
</dbReference>
<evidence type="ECO:0000256" key="4">
    <source>
        <dbReference type="SAM" id="SignalP"/>
    </source>
</evidence>
<comment type="caution">
    <text evidence="5">The sequence shown here is derived from an EMBL/GenBank/DDBJ whole genome shotgun (WGS) entry which is preliminary data.</text>
</comment>
<dbReference type="InterPro" id="IPR005950">
    <property type="entry name" value="ModA"/>
</dbReference>
<dbReference type="Pfam" id="PF13531">
    <property type="entry name" value="SBP_bac_11"/>
    <property type="match status" value="1"/>
</dbReference>
<proteinExistence type="inferred from homology"/>
<feature type="signal peptide" evidence="4">
    <location>
        <begin position="1"/>
        <end position="28"/>
    </location>
</feature>
<reference evidence="5 6" key="1">
    <citation type="submission" date="2024-07" db="EMBL/GenBank/DDBJ databases">
        <title>Uliginosibacterium flavum JJ3220;KACC:17644.</title>
        <authorList>
            <person name="Kim M.K."/>
        </authorList>
    </citation>
    <scope>NUCLEOTIDE SEQUENCE [LARGE SCALE GENOMIC DNA]</scope>
    <source>
        <strain evidence="5 6">KACC:17644</strain>
    </source>
</reference>
<name>A0ABV2TKI8_9RHOO</name>
<dbReference type="PANTHER" id="PTHR30632:SF14">
    <property type="entry name" value="TUNGSTATE_MOLYBDATE_CHROMATE-BINDING PROTEIN MODA"/>
    <property type="match status" value="1"/>
</dbReference>
<sequence length="248" mass="26804">MLNRSVWNSFVRSSLVALLALCASLAMAEDSVLVAGGAGYKRPIDEIANGFEAASKIKVERIYGHMGHVLQQTRASGKVAVVFGEQDVLEKAEQVVFSKYLPLGRGRLVLAWPKGKMLKNAAELRREGFARIGVADIKQAIFGKASVEYLQHSGLYPAVEKRLIMVSTVPQVSAYLISGEVDAGFINLTEALGIRDKIGGFIEIPVDEYAPIRITAGLVAGQDSAPVRALVDYMQTPAAAEIIKRYGL</sequence>
<keyword evidence="2" id="KW-0479">Metal-binding</keyword>
<protein>
    <submittedName>
        <fullName evidence="5">Molybdate ABC transporter substrate-binding protein</fullName>
    </submittedName>
</protein>
<dbReference type="NCBIfam" id="TIGR01256">
    <property type="entry name" value="modA"/>
    <property type="match status" value="1"/>
</dbReference>
<evidence type="ECO:0000313" key="6">
    <source>
        <dbReference type="Proteomes" id="UP001549691"/>
    </source>
</evidence>
<organism evidence="5 6">
    <name type="scientific">Uliginosibacterium flavum</name>
    <dbReference type="NCBI Taxonomy" id="1396831"/>
    <lineage>
        <taxon>Bacteria</taxon>
        <taxon>Pseudomonadati</taxon>
        <taxon>Pseudomonadota</taxon>
        <taxon>Betaproteobacteria</taxon>
        <taxon>Rhodocyclales</taxon>
        <taxon>Zoogloeaceae</taxon>
        <taxon>Uliginosibacterium</taxon>
    </lineage>
</organism>
<comment type="similarity">
    <text evidence="1">Belongs to the bacterial solute-binding protein ModA family.</text>
</comment>
<dbReference type="Gene3D" id="3.40.190.10">
    <property type="entry name" value="Periplasmic binding protein-like II"/>
    <property type="match status" value="2"/>
</dbReference>
<dbReference type="InterPro" id="IPR050682">
    <property type="entry name" value="ModA/WtpA"/>
</dbReference>
<evidence type="ECO:0000256" key="2">
    <source>
        <dbReference type="ARBA" id="ARBA00022723"/>
    </source>
</evidence>
<evidence type="ECO:0000256" key="3">
    <source>
        <dbReference type="ARBA" id="ARBA00022729"/>
    </source>
</evidence>
<gene>
    <name evidence="5" type="primary">modA</name>
    <name evidence="5" type="ORF">ABXR19_09585</name>
</gene>
<evidence type="ECO:0000313" key="5">
    <source>
        <dbReference type="EMBL" id="MET7014440.1"/>
    </source>
</evidence>
<evidence type="ECO:0000256" key="1">
    <source>
        <dbReference type="ARBA" id="ARBA00009175"/>
    </source>
</evidence>
<dbReference type="PANTHER" id="PTHR30632">
    <property type="entry name" value="MOLYBDATE-BINDING PERIPLASMIC PROTEIN"/>
    <property type="match status" value="1"/>
</dbReference>
<keyword evidence="3 4" id="KW-0732">Signal</keyword>
<keyword evidence="6" id="KW-1185">Reference proteome</keyword>
<dbReference type="RefSeq" id="WP_354600901.1">
    <property type="nucleotide sequence ID" value="NZ_JBEWZI010000008.1"/>
</dbReference>
<dbReference type="SUPFAM" id="SSF53850">
    <property type="entry name" value="Periplasmic binding protein-like II"/>
    <property type="match status" value="1"/>
</dbReference>
<accession>A0ABV2TKI8</accession>
<dbReference type="Proteomes" id="UP001549691">
    <property type="component" value="Unassembled WGS sequence"/>
</dbReference>
<feature type="chain" id="PRO_5045650546" evidence="4">
    <location>
        <begin position="29"/>
        <end position="248"/>
    </location>
</feature>